<evidence type="ECO:0000259" key="2">
    <source>
        <dbReference type="Pfam" id="PF20469"/>
    </source>
</evidence>
<dbReference type="InterPro" id="IPR034139">
    <property type="entry name" value="TOPRIM_OLD"/>
</dbReference>
<dbReference type="GO" id="GO:0016887">
    <property type="term" value="F:ATP hydrolysis activity"/>
    <property type="evidence" value="ECO:0007669"/>
    <property type="project" value="InterPro"/>
</dbReference>
<reference evidence="3 4" key="1">
    <citation type="submission" date="2015-09" db="EMBL/GenBank/DDBJ databases">
        <authorList>
            <person name="Xu Y."/>
            <person name="Nagy A."/>
            <person name="Liu N.T."/>
            <person name="Nou X."/>
        </authorList>
    </citation>
    <scope>NUCLEOTIDE SEQUENCE [LARGE SCALE GENOMIC DNA]</scope>
    <source>
        <strain evidence="3 4">FC1138</strain>
    </source>
</reference>
<dbReference type="AlphaFoldDB" id="A0AAC9BN86"/>
<gene>
    <name evidence="3" type="ORF">ACS15_5575</name>
</gene>
<dbReference type="SUPFAM" id="SSF52540">
    <property type="entry name" value="P-loop containing nucleoside triphosphate hydrolases"/>
    <property type="match status" value="1"/>
</dbReference>
<dbReference type="KEGG" id="rin:ACS15_5575"/>
<dbReference type="InterPro" id="IPR051396">
    <property type="entry name" value="Bact_Antivir_Def_Nuclease"/>
</dbReference>
<dbReference type="Pfam" id="PF20469">
    <property type="entry name" value="OLD-like_TOPRIM"/>
    <property type="match status" value="1"/>
</dbReference>
<dbReference type="PANTHER" id="PTHR43581:SF4">
    <property type="entry name" value="ATP_GTP PHOSPHATASE"/>
    <property type="match status" value="1"/>
</dbReference>
<dbReference type="InterPro" id="IPR027417">
    <property type="entry name" value="P-loop_NTPase"/>
</dbReference>
<feature type="domain" description="OLD protein-like TOPRIM" evidence="2">
    <location>
        <begin position="387"/>
        <end position="453"/>
    </location>
</feature>
<feature type="domain" description="ATPase AAA-type core" evidence="1">
    <location>
        <begin position="240"/>
        <end position="334"/>
    </location>
</feature>
<dbReference type="Pfam" id="PF13304">
    <property type="entry name" value="AAA_21"/>
    <property type="match status" value="1"/>
</dbReference>
<evidence type="ECO:0000259" key="1">
    <source>
        <dbReference type="Pfam" id="PF13304"/>
    </source>
</evidence>
<dbReference type="CDD" id="cd00267">
    <property type="entry name" value="ABC_ATPase"/>
    <property type="match status" value="1"/>
</dbReference>
<evidence type="ECO:0000313" key="3">
    <source>
        <dbReference type="EMBL" id="ANH75670.1"/>
    </source>
</evidence>
<dbReference type="Proteomes" id="UP000077927">
    <property type="component" value="Chromosome 2"/>
</dbReference>
<evidence type="ECO:0000313" key="4">
    <source>
        <dbReference type="Proteomes" id="UP000077927"/>
    </source>
</evidence>
<name>A0AAC9BN86_9RALS</name>
<protein>
    <submittedName>
        <fullName evidence="3">AAA domain protein</fullName>
    </submittedName>
</protein>
<dbReference type="GO" id="GO:0005524">
    <property type="term" value="F:ATP binding"/>
    <property type="evidence" value="ECO:0007669"/>
    <property type="project" value="InterPro"/>
</dbReference>
<dbReference type="Gene3D" id="3.40.50.300">
    <property type="entry name" value="P-loop containing nucleotide triphosphate hydrolases"/>
    <property type="match status" value="2"/>
</dbReference>
<dbReference type="RefSeq" id="WP_021193064.1">
    <property type="nucleotide sequence ID" value="NZ_CP012606.1"/>
</dbReference>
<accession>A0AAC9BN86</accession>
<organism evidence="3 4">
    <name type="scientific">Ralstonia insidiosa</name>
    <dbReference type="NCBI Taxonomy" id="190721"/>
    <lineage>
        <taxon>Bacteria</taxon>
        <taxon>Pseudomonadati</taxon>
        <taxon>Pseudomonadota</taxon>
        <taxon>Betaproteobacteria</taxon>
        <taxon>Burkholderiales</taxon>
        <taxon>Burkholderiaceae</taxon>
        <taxon>Ralstonia</taxon>
    </lineage>
</organism>
<sequence>MAVLIEKVVVRNFRSISLAEFSLGIYTPLIGYNNSGKTNAISAIQWLLRRTSLAKSDFTNSDEPVEVEAEVVGIAQEDLDAMPLRQRPQIEPYVVDGRLKIKRTQAVPLARTAEIPLSVWDPRQNAWAPNPTGIDNALAALLPEPIRIGAMEDAAEDASKAKASTTIGKLLAEFVAPVRAAHEVQLSALLYEIERRLSADGDTRFTELSAIEEAISDKIGDLFPGIGARLHFPTPAIDDLIKSGTLRLYEGVDATRDFSSYGHGTQRSVQMALVRHLADVRRGGARMPGTTLLLIDEPELYLHPFAVEQVRVALKTLASNGYQVIFSTHSAQLVPAVDAQHALLMRKIPGSGSHARRRLRDAIQIVVPDSVHQMEQLFTLGNSSQVLFSDRVILTEGKTEQRLVPHLYQAVRRCSLGQDKSALVAQSGVNDTKKSMQILTEMDLPVKAIVDLDYALTGAIRHGFIVEDDPDVVTLLGILQRLANAGQISVTAAGLPTKGVVTAADAFNLLATQTDAQAAINALHNKLLPQGVWLWTNGSIEVSLGLREKNEREWARFQAQLDSSGLHACCADPAMVERMINWIAA</sequence>
<dbReference type="PANTHER" id="PTHR43581">
    <property type="entry name" value="ATP/GTP PHOSPHATASE"/>
    <property type="match status" value="1"/>
</dbReference>
<dbReference type="InterPro" id="IPR003959">
    <property type="entry name" value="ATPase_AAA_core"/>
</dbReference>
<dbReference type="EMBL" id="CP012606">
    <property type="protein sequence ID" value="ANH75670.1"/>
    <property type="molecule type" value="Genomic_DNA"/>
</dbReference>
<proteinExistence type="predicted"/>